<comment type="caution">
    <text evidence="1">The sequence shown here is derived from an EMBL/GenBank/DDBJ whole genome shotgun (WGS) entry which is preliminary data.</text>
</comment>
<keyword evidence="2" id="KW-1185">Reference proteome</keyword>
<name>A0A368H025_ANCCA</name>
<accession>A0A368H025</accession>
<dbReference type="AlphaFoldDB" id="A0A368H025"/>
<sequence>MSIPMHVSCGSQLEVGKSYLVGQFYFVKDLDTITENEKKLLEFEI</sequence>
<reference evidence="1 2" key="1">
    <citation type="submission" date="2014-10" db="EMBL/GenBank/DDBJ databases">
        <title>Draft genome of the hookworm Ancylostoma caninum.</title>
        <authorList>
            <person name="Mitreva M."/>
        </authorList>
    </citation>
    <scope>NUCLEOTIDE SEQUENCE [LARGE SCALE GENOMIC DNA]</scope>
    <source>
        <strain evidence="1 2">Baltimore</strain>
    </source>
</reference>
<gene>
    <name evidence="1" type="ORF">ANCCAN_05274</name>
</gene>
<dbReference type="Proteomes" id="UP000252519">
    <property type="component" value="Unassembled WGS sequence"/>
</dbReference>
<dbReference type="EMBL" id="JOJR01000044">
    <property type="protein sequence ID" value="RCN48635.1"/>
    <property type="molecule type" value="Genomic_DNA"/>
</dbReference>
<proteinExistence type="predicted"/>
<protein>
    <submittedName>
        <fullName evidence="1">Uncharacterized protein</fullName>
    </submittedName>
</protein>
<evidence type="ECO:0000313" key="2">
    <source>
        <dbReference type="Proteomes" id="UP000252519"/>
    </source>
</evidence>
<evidence type="ECO:0000313" key="1">
    <source>
        <dbReference type="EMBL" id="RCN48635.1"/>
    </source>
</evidence>
<organism evidence="1 2">
    <name type="scientific">Ancylostoma caninum</name>
    <name type="common">Dog hookworm</name>
    <dbReference type="NCBI Taxonomy" id="29170"/>
    <lineage>
        <taxon>Eukaryota</taxon>
        <taxon>Metazoa</taxon>
        <taxon>Ecdysozoa</taxon>
        <taxon>Nematoda</taxon>
        <taxon>Chromadorea</taxon>
        <taxon>Rhabditida</taxon>
        <taxon>Rhabditina</taxon>
        <taxon>Rhabditomorpha</taxon>
        <taxon>Strongyloidea</taxon>
        <taxon>Ancylostomatidae</taxon>
        <taxon>Ancylostomatinae</taxon>
        <taxon>Ancylostoma</taxon>
    </lineage>
</organism>